<dbReference type="Proteomes" id="UP001210925">
    <property type="component" value="Unassembled WGS sequence"/>
</dbReference>
<dbReference type="GO" id="GO:0004843">
    <property type="term" value="F:cysteine-type deubiquitinase activity"/>
    <property type="evidence" value="ECO:0007669"/>
    <property type="project" value="UniProtKB-EC"/>
</dbReference>
<dbReference type="GO" id="GO:0016579">
    <property type="term" value="P:protein deubiquitination"/>
    <property type="evidence" value="ECO:0007669"/>
    <property type="project" value="InterPro"/>
</dbReference>
<evidence type="ECO:0000256" key="3">
    <source>
        <dbReference type="ARBA" id="ARBA00009085"/>
    </source>
</evidence>
<dbReference type="GO" id="GO:0140492">
    <property type="term" value="F:metal-dependent deubiquitinase activity"/>
    <property type="evidence" value="ECO:0007669"/>
    <property type="project" value="UniProtKB-ARBA"/>
</dbReference>
<dbReference type="InterPro" id="IPR024729">
    <property type="entry name" value="USP7_ICP0-binding_dom"/>
</dbReference>
<evidence type="ECO:0000256" key="5">
    <source>
        <dbReference type="ARBA" id="ARBA00022670"/>
    </source>
</evidence>
<evidence type="ECO:0000259" key="10">
    <source>
        <dbReference type="PROSITE" id="PS50144"/>
    </source>
</evidence>
<evidence type="ECO:0000256" key="6">
    <source>
        <dbReference type="ARBA" id="ARBA00022786"/>
    </source>
</evidence>
<evidence type="ECO:0000259" key="11">
    <source>
        <dbReference type="PROSITE" id="PS50235"/>
    </source>
</evidence>
<dbReference type="InterPro" id="IPR050164">
    <property type="entry name" value="Peptidase_C19"/>
</dbReference>
<comment type="caution">
    <text evidence="12">The sequence shown here is derived from an EMBL/GenBank/DDBJ whole genome shotgun (WGS) entry which is preliminary data.</text>
</comment>
<reference evidence="12" key="1">
    <citation type="submission" date="2020-05" db="EMBL/GenBank/DDBJ databases">
        <title>Phylogenomic resolution of chytrid fungi.</title>
        <authorList>
            <person name="Stajich J.E."/>
            <person name="Amses K."/>
            <person name="Simmons R."/>
            <person name="Seto K."/>
            <person name="Myers J."/>
            <person name="Bonds A."/>
            <person name="Quandt C.A."/>
            <person name="Barry K."/>
            <person name="Liu P."/>
            <person name="Grigoriev I."/>
            <person name="Longcore J.E."/>
            <person name="James T.Y."/>
        </authorList>
    </citation>
    <scope>NUCLEOTIDE SEQUENCE</scope>
    <source>
        <strain evidence="12">PLAUS21</strain>
    </source>
</reference>
<dbReference type="SUPFAM" id="SSF54001">
    <property type="entry name" value="Cysteine proteinases"/>
    <property type="match status" value="1"/>
</dbReference>
<dbReference type="Pfam" id="PF00443">
    <property type="entry name" value="UCH"/>
    <property type="match status" value="1"/>
</dbReference>
<dbReference type="EC" id="3.4.19.12" evidence="4"/>
<name>A0AAD5Y1U5_9FUNG</name>
<accession>A0AAD5Y1U5</accession>
<dbReference type="Pfam" id="PF12436">
    <property type="entry name" value="USP7_ICP0_bdg"/>
    <property type="match status" value="1"/>
</dbReference>
<evidence type="ECO:0000256" key="4">
    <source>
        <dbReference type="ARBA" id="ARBA00012759"/>
    </source>
</evidence>
<sequence length="1081" mass="124116">MTVNFDSIVPTPDGLEVLNQEIFVWPITNWPTFKKQERVNSPAFTCGNKQWRVLMFPSGNRTPDTISVFLECMDASAKPDHERWHCCVTFAIAAANFENERAHAKVSAANHRYTPKDTDWGFSQLTTHALLTKNIEGFDVPIMENDQFKIIVYLKEIKDTTGVLWHNFNDWDSKLETGFVGLKNQGATCYLNSLLQSLYYTNYFRKATFAIPTDDADPSNNVPYALQRLFYHLQFSNTAVGTNELTKAFGWDSMDAFHQHDVQELNRVLQDNLENKMKGTPAEGAIRKLFTGKMKSYIQCIDVDFESSRIEDYYDIQLNVKGNKNLEESFADYCQVETLDGDNKYFAEGFGLQPAKKGVIFKSFPPVLHLQLKRFDYDMERDQFVKINDRHEFGMTLDLEKFLDADADKSIKQRYRLQGVLVHSGDLNAGHYFALIRPKKDGPWYRYDDDKVIPVTEKEVLNDNFGGEGQPVHNARANKIGNRYYTNAYMLVYIRESDEDEILAEVTEDDIPTHLKERVKRDIEEMERRQREIQEQHLYANVHVISDYELQNHTGFDIGFRSDHGVTIGNHFKFRKEATIMDLQNHIAENYNIDPAQVRLWSVITRQNKTCRAEIPLSSPDWWQKCICFVTIDVGDYYQNVVKSGEIKIYAQLAHTPISANQYFHPIGEKTANSQIMIFVKYYDPFTAKMEVVGTEMVRSSSKIQDLIPKLLKLKGLPASQELVLYEEVKPGMIDELDLSSTFNNAELVDGDIICFQKMLSVEDLDKMEDPVSLTTVPKYFEFLTNQITVTFISRERATEGDGEFALKLSKKTPFDDVAKQVGSYLKHDPTMIKFYQSTHNRAPLQPVRRQLGTTLSEMVGQYYTNTDPVLYYDLLDMSLDEFDSKRYVKLIFLDGTFKEHPIQLLVSRNGTMSEVISGLKEKLNLDVDDSMIRVYEAVSYKKTKTLKGTDPIAVINEYATLYAEVVPQEELDVDIKGGMIVDVFHFQKETFRSHGIPFTFLLIPGEPLSETKVRLQERSGISKKDFERVKLYHVTANYSKTNPLEEDELVVFEVCESGGCLGLEHIDRGRKSSGGGIKIN</sequence>
<feature type="domain" description="USP" evidence="11">
    <location>
        <begin position="180"/>
        <end position="496"/>
    </location>
</feature>
<dbReference type="GO" id="GO:0005829">
    <property type="term" value="C:cytosol"/>
    <property type="evidence" value="ECO:0007669"/>
    <property type="project" value="TreeGrafter"/>
</dbReference>
<dbReference type="GO" id="GO:0031647">
    <property type="term" value="P:regulation of protein stability"/>
    <property type="evidence" value="ECO:0007669"/>
    <property type="project" value="TreeGrafter"/>
</dbReference>
<dbReference type="SMART" id="SM00061">
    <property type="entry name" value="MATH"/>
    <property type="match status" value="1"/>
</dbReference>
<dbReference type="PROSITE" id="PS50144">
    <property type="entry name" value="MATH"/>
    <property type="match status" value="1"/>
</dbReference>
<comment type="catalytic activity">
    <reaction evidence="1">
        <text>Thiol-dependent hydrolysis of ester, thioester, amide, peptide and isopeptide bonds formed by the C-terminal Gly of ubiquitin (a 76-residue protein attached to proteins as an intracellular targeting signal).</text>
        <dbReference type="EC" id="3.4.19.12"/>
    </reaction>
</comment>
<dbReference type="InterPro" id="IPR001394">
    <property type="entry name" value="Peptidase_C19_UCH"/>
</dbReference>
<keyword evidence="7" id="KW-0378">Hydrolase</keyword>
<keyword evidence="8" id="KW-0788">Thiol protease</keyword>
<dbReference type="AlphaFoldDB" id="A0AAD5Y1U5"/>
<dbReference type="Gene3D" id="3.10.20.90">
    <property type="entry name" value="Phosphatidylinositol 3-kinase Catalytic Subunit, Chain A, domain 1"/>
    <property type="match status" value="2"/>
</dbReference>
<dbReference type="PROSITE" id="PS00972">
    <property type="entry name" value="USP_1"/>
    <property type="match status" value="1"/>
</dbReference>
<evidence type="ECO:0000313" key="12">
    <source>
        <dbReference type="EMBL" id="KAJ3254226.1"/>
    </source>
</evidence>
<evidence type="ECO:0000256" key="2">
    <source>
        <dbReference type="ARBA" id="ARBA00004123"/>
    </source>
</evidence>
<evidence type="ECO:0000256" key="1">
    <source>
        <dbReference type="ARBA" id="ARBA00000707"/>
    </source>
</evidence>
<dbReference type="InterPro" id="IPR038765">
    <property type="entry name" value="Papain-like_cys_pep_sf"/>
</dbReference>
<dbReference type="PROSITE" id="PS50235">
    <property type="entry name" value="USP_3"/>
    <property type="match status" value="1"/>
</dbReference>
<dbReference type="InterPro" id="IPR028889">
    <property type="entry name" value="USP"/>
</dbReference>
<dbReference type="InterPro" id="IPR029346">
    <property type="entry name" value="USP_C"/>
</dbReference>
<proteinExistence type="inferred from homology"/>
<protein>
    <recommendedName>
        <fullName evidence="4">ubiquitinyl hydrolase 1</fullName>
        <ecNumber evidence="4">3.4.19.12</ecNumber>
    </recommendedName>
</protein>
<keyword evidence="5" id="KW-0645">Protease</keyword>
<gene>
    <name evidence="12" type="ORF">HK103_007471</name>
</gene>
<dbReference type="InterPro" id="IPR002083">
    <property type="entry name" value="MATH/TRAF_dom"/>
</dbReference>
<dbReference type="CDD" id="cd02659">
    <property type="entry name" value="peptidase_C19C"/>
    <property type="match status" value="1"/>
</dbReference>
<comment type="subcellular location">
    <subcellularLocation>
        <location evidence="2">Nucleus</location>
    </subcellularLocation>
</comment>
<dbReference type="FunFam" id="3.90.70.10:FF:000005">
    <property type="entry name" value="Ubiquitin carboxyl-terminal hydrolase 7"/>
    <property type="match status" value="1"/>
</dbReference>
<dbReference type="SUPFAM" id="SSF49599">
    <property type="entry name" value="TRAF domain-like"/>
    <property type="match status" value="1"/>
</dbReference>
<keyword evidence="9" id="KW-0539">Nucleus</keyword>
<dbReference type="InterPro" id="IPR018200">
    <property type="entry name" value="USP_CS"/>
</dbReference>
<organism evidence="12 13">
    <name type="scientific">Boothiomyces macroporosus</name>
    <dbReference type="NCBI Taxonomy" id="261099"/>
    <lineage>
        <taxon>Eukaryota</taxon>
        <taxon>Fungi</taxon>
        <taxon>Fungi incertae sedis</taxon>
        <taxon>Chytridiomycota</taxon>
        <taxon>Chytridiomycota incertae sedis</taxon>
        <taxon>Chytridiomycetes</taxon>
        <taxon>Rhizophydiales</taxon>
        <taxon>Terramycetaceae</taxon>
        <taxon>Boothiomyces</taxon>
    </lineage>
</organism>
<dbReference type="InterPro" id="IPR008974">
    <property type="entry name" value="TRAF-like"/>
</dbReference>
<evidence type="ECO:0000256" key="8">
    <source>
        <dbReference type="ARBA" id="ARBA00022807"/>
    </source>
</evidence>
<comment type="similarity">
    <text evidence="3">Belongs to the peptidase C19 family.</text>
</comment>
<dbReference type="GO" id="GO:0006508">
    <property type="term" value="P:proteolysis"/>
    <property type="evidence" value="ECO:0007669"/>
    <property type="project" value="UniProtKB-KW"/>
</dbReference>
<dbReference type="EMBL" id="JADGKB010000090">
    <property type="protein sequence ID" value="KAJ3254226.1"/>
    <property type="molecule type" value="Genomic_DNA"/>
</dbReference>
<dbReference type="Gene3D" id="3.90.70.10">
    <property type="entry name" value="Cysteine proteinases"/>
    <property type="match status" value="1"/>
</dbReference>
<dbReference type="GO" id="GO:0005634">
    <property type="term" value="C:nucleus"/>
    <property type="evidence" value="ECO:0007669"/>
    <property type="project" value="UniProtKB-SubCell"/>
</dbReference>
<evidence type="ECO:0000256" key="7">
    <source>
        <dbReference type="ARBA" id="ARBA00022801"/>
    </source>
</evidence>
<dbReference type="PANTHER" id="PTHR24006">
    <property type="entry name" value="UBIQUITIN CARBOXYL-TERMINAL HYDROLASE"/>
    <property type="match status" value="1"/>
</dbReference>
<evidence type="ECO:0000256" key="9">
    <source>
        <dbReference type="ARBA" id="ARBA00023242"/>
    </source>
</evidence>
<keyword evidence="6" id="KW-0833">Ubl conjugation pathway</keyword>
<evidence type="ECO:0000313" key="13">
    <source>
        <dbReference type="Proteomes" id="UP001210925"/>
    </source>
</evidence>
<dbReference type="PROSITE" id="PS00973">
    <property type="entry name" value="USP_2"/>
    <property type="match status" value="1"/>
</dbReference>
<keyword evidence="13" id="KW-1185">Reference proteome</keyword>
<dbReference type="Gene3D" id="2.60.210.10">
    <property type="entry name" value="Apoptosis, Tumor Necrosis Factor Receptor Associated Protein 2, Chain A"/>
    <property type="match status" value="1"/>
</dbReference>
<dbReference type="Pfam" id="PF22486">
    <property type="entry name" value="MATH_2"/>
    <property type="match status" value="1"/>
</dbReference>
<feature type="domain" description="MATH" evidence="10">
    <location>
        <begin position="20"/>
        <end position="154"/>
    </location>
</feature>
<dbReference type="PANTHER" id="PTHR24006:SF644">
    <property type="entry name" value="UBIQUITIN CARBOXYL-TERMINAL HYDROLASE 7"/>
    <property type="match status" value="1"/>
</dbReference>
<dbReference type="Pfam" id="PF14533">
    <property type="entry name" value="USP7_C2"/>
    <property type="match status" value="1"/>
</dbReference>